<gene>
    <name evidence="1" type="ORF">S03H2_12593</name>
</gene>
<feature type="non-terminal residue" evidence="1">
    <location>
        <position position="102"/>
    </location>
</feature>
<name>X1HP89_9ZZZZ</name>
<proteinExistence type="predicted"/>
<accession>X1HP89</accession>
<evidence type="ECO:0000313" key="1">
    <source>
        <dbReference type="EMBL" id="GAH47103.1"/>
    </source>
</evidence>
<protein>
    <submittedName>
        <fullName evidence="1">Uncharacterized protein</fullName>
    </submittedName>
</protein>
<reference evidence="1" key="1">
    <citation type="journal article" date="2014" name="Front. Microbiol.">
        <title>High frequency of phylogenetically diverse reductive dehalogenase-homologous genes in deep subseafloor sedimentary metagenomes.</title>
        <authorList>
            <person name="Kawai M."/>
            <person name="Futagami T."/>
            <person name="Toyoda A."/>
            <person name="Takaki Y."/>
            <person name="Nishi S."/>
            <person name="Hori S."/>
            <person name="Arai W."/>
            <person name="Tsubouchi T."/>
            <person name="Morono Y."/>
            <person name="Uchiyama I."/>
            <person name="Ito T."/>
            <person name="Fujiyama A."/>
            <person name="Inagaki F."/>
            <person name="Takami H."/>
        </authorList>
    </citation>
    <scope>NUCLEOTIDE SEQUENCE</scope>
    <source>
        <strain evidence="1">Expedition CK06-06</strain>
    </source>
</reference>
<dbReference type="EMBL" id="BARU01006401">
    <property type="protein sequence ID" value="GAH47103.1"/>
    <property type="molecule type" value="Genomic_DNA"/>
</dbReference>
<sequence length="102" mass="11319">MNKKIIGIFVCTLFIMSAFGSTLYSETVTNSEDTVTGCKPCLDKHEVIVFGRTVLDSNNIDRRITPEITYARKNPSLLNYLQPTVEITSPDDGAEVTDPYLA</sequence>
<comment type="caution">
    <text evidence="1">The sequence shown here is derived from an EMBL/GenBank/DDBJ whole genome shotgun (WGS) entry which is preliminary data.</text>
</comment>
<dbReference type="AlphaFoldDB" id="X1HP89"/>
<organism evidence="1">
    <name type="scientific">marine sediment metagenome</name>
    <dbReference type="NCBI Taxonomy" id="412755"/>
    <lineage>
        <taxon>unclassified sequences</taxon>
        <taxon>metagenomes</taxon>
        <taxon>ecological metagenomes</taxon>
    </lineage>
</organism>